<sequence>MAAATPSTTTPAKPTPRDTSAATDAPTASAANGTCAPSDITLKPIADKNAYTSLQQPQISMSITNTSTSACSIDLGSSQQTLTITSGAETYWSSKDCQVNGTHQNVKITAGQTLTTPAIAWDRTRSTTATCNKTRSSVPAGGASYHLSVSVGSIKSATSALMILN</sequence>
<feature type="region of interest" description="Disordered" evidence="1">
    <location>
        <begin position="1"/>
        <end position="39"/>
    </location>
</feature>
<evidence type="ECO:0008006" key="4">
    <source>
        <dbReference type="Google" id="ProtNLM"/>
    </source>
</evidence>
<gene>
    <name evidence="2" type="ORF">GCM10025867_10760</name>
</gene>
<reference evidence="3" key="1">
    <citation type="journal article" date="2019" name="Int. J. Syst. Evol. Microbiol.">
        <title>The Global Catalogue of Microorganisms (GCM) 10K type strain sequencing project: providing services to taxonomists for standard genome sequencing and annotation.</title>
        <authorList>
            <consortium name="The Broad Institute Genomics Platform"/>
            <consortium name="The Broad Institute Genome Sequencing Center for Infectious Disease"/>
            <person name="Wu L."/>
            <person name="Ma J."/>
        </authorList>
    </citation>
    <scope>NUCLEOTIDE SEQUENCE [LARGE SCALE GENOMIC DNA]</scope>
    <source>
        <strain evidence="3">NBRC 108728</strain>
    </source>
</reference>
<evidence type="ECO:0000313" key="2">
    <source>
        <dbReference type="EMBL" id="BDZ48835.1"/>
    </source>
</evidence>
<name>A0ABM8GKB1_9MICO</name>
<proteinExistence type="predicted"/>
<accession>A0ABM8GKB1</accession>
<protein>
    <recommendedName>
        <fullName evidence="4">DUF4232 domain-containing protein</fullName>
    </recommendedName>
</protein>
<dbReference type="RefSeq" id="WP_286345744.1">
    <property type="nucleotide sequence ID" value="NZ_AP027732.1"/>
</dbReference>
<evidence type="ECO:0000313" key="3">
    <source>
        <dbReference type="Proteomes" id="UP001321486"/>
    </source>
</evidence>
<dbReference type="EMBL" id="AP027732">
    <property type="protein sequence ID" value="BDZ48835.1"/>
    <property type="molecule type" value="Genomic_DNA"/>
</dbReference>
<dbReference type="Proteomes" id="UP001321486">
    <property type="component" value="Chromosome"/>
</dbReference>
<organism evidence="2 3">
    <name type="scientific">Frondihabitans sucicola</name>
    <dbReference type="NCBI Taxonomy" id="1268041"/>
    <lineage>
        <taxon>Bacteria</taxon>
        <taxon>Bacillati</taxon>
        <taxon>Actinomycetota</taxon>
        <taxon>Actinomycetes</taxon>
        <taxon>Micrococcales</taxon>
        <taxon>Microbacteriaceae</taxon>
        <taxon>Frondihabitans</taxon>
    </lineage>
</organism>
<keyword evidence="3" id="KW-1185">Reference proteome</keyword>
<evidence type="ECO:0000256" key="1">
    <source>
        <dbReference type="SAM" id="MobiDB-lite"/>
    </source>
</evidence>
<feature type="compositionally biased region" description="Low complexity" evidence="1">
    <location>
        <begin position="1"/>
        <end position="31"/>
    </location>
</feature>